<evidence type="ECO:0000256" key="1">
    <source>
        <dbReference type="ARBA" id="ARBA00004651"/>
    </source>
</evidence>
<feature type="transmembrane region" description="Helical" evidence="9">
    <location>
        <begin position="267"/>
        <end position="283"/>
    </location>
</feature>
<dbReference type="PANTHER" id="PTHR16024">
    <property type="entry name" value="XK-RELATED PROTEIN"/>
    <property type="match status" value="1"/>
</dbReference>
<feature type="transmembrane region" description="Helical" evidence="9">
    <location>
        <begin position="209"/>
        <end position="231"/>
    </location>
</feature>
<name>A0A556TP28_BAGYA</name>
<feature type="transmembrane region" description="Helical" evidence="9">
    <location>
        <begin position="46"/>
        <end position="69"/>
    </location>
</feature>
<feature type="transmembrane region" description="Helical" evidence="9">
    <location>
        <begin position="237"/>
        <end position="255"/>
    </location>
</feature>
<sequence length="415" mass="48729">MDTSLFPRYSWLDFVFTVIGVCTYMFDVGSDLWLAQEFFRHGHFYWFGLLLGFMLTSSVIVQMFSWFWFKYDLQLESFQTNHIHITLFGSERHLRLTRFLHLFQLGFFFRHLSAVWQGFCVWWRGEQGSEYAAYLTHDLSMLRLFETFCESAPQLSLMIYITIHNSHARSIQYVSMMASTVSVAWAVVDYHRSLRFFLPEKSNQKWLSSLVYFLWNLFLIGPRVACVSLFTSVMSCYIFAHFLLLWLVFLIWVSLQDTSFMDSRAGEWLYRATVGFIWYFSWFNVVEGNTRGRSAIYHCFIITDSTILTTTWWFYRNPESSRSYSLILLILIPLSYLIGLLVKMLYYCCFHPTLAQNQDLSQKVPDVPDGLVAQGQGLETDSVKSEVLNKRMFRHAAVFYSTGTRTKKQGGNGMI</sequence>
<dbReference type="InterPro" id="IPR050895">
    <property type="entry name" value="XK-related_scramblase"/>
</dbReference>
<evidence type="ECO:0000256" key="9">
    <source>
        <dbReference type="RuleBase" id="RU910716"/>
    </source>
</evidence>
<keyword evidence="3" id="KW-1003">Cell membrane</keyword>
<organism evidence="10 11">
    <name type="scientific">Bagarius yarrelli</name>
    <name type="common">Goonch</name>
    <name type="synonym">Bagrus yarrelli</name>
    <dbReference type="NCBI Taxonomy" id="175774"/>
    <lineage>
        <taxon>Eukaryota</taxon>
        <taxon>Metazoa</taxon>
        <taxon>Chordata</taxon>
        <taxon>Craniata</taxon>
        <taxon>Vertebrata</taxon>
        <taxon>Euteleostomi</taxon>
        <taxon>Actinopterygii</taxon>
        <taxon>Neopterygii</taxon>
        <taxon>Teleostei</taxon>
        <taxon>Ostariophysi</taxon>
        <taxon>Siluriformes</taxon>
        <taxon>Sisoridae</taxon>
        <taxon>Sisorinae</taxon>
        <taxon>Bagarius</taxon>
    </lineage>
</organism>
<comment type="subcellular location">
    <subcellularLocation>
        <location evidence="1">Cell membrane</location>
        <topology evidence="1">Multi-pass membrane protein</topology>
    </subcellularLocation>
    <subcellularLocation>
        <location evidence="9">Membrane</location>
        <topology evidence="9">Multi-pass membrane protein</topology>
    </subcellularLocation>
</comment>
<comment type="caution">
    <text evidence="10">The sequence shown here is derived from an EMBL/GenBank/DDBJ whole genome shotgun (WGS) entry which is preliminary data.</text>
</comment>
<dbReference type="Proteomes" id="UP000319801">
    <property type="component" value="Unassembled WGS sequence"/>
</dbReference>
<keyword evidence="6 9" id="KW-1133">Transmembrane helix</keyword>
<dbReference type="PANTHER" id="PTHR16024:SF8">
    <property type="entry name" value="XK-RELATED PROTEIN 8"/>
    <property type="match status" value="1"/>
</dbReference>
<keyword evidence="7 9" id="KW-0472">Membrane</keyword>
<comment type="similarity">
    <text evidence="2 9">Belongs to the XK family.</text>
</comment>
<gene>
    <name evidence="10" type="ORF">Baya_2485</name>
</gene>
<dbReference type="Pfam" id="PF09815">
    <property type="entry name" value="XK-related"/>
    <property type="match status" value="1"/>
</dbReference>
<dbReference type="OrthoDB" id="6136301at2759"/>
<evidence type="ECO:0000256" key="8">
    <source>
        <dbReference type="ARBA" id="ARBA00024479"/>
    </source>
</evidence>
<evidence type="ECO:0000313" key="11">
    <source>
        <dbReference type="Proteomes" id="UP000319801"/>
    </source>
</evidence>
<dbReference type="GO" id="GO:0070782">
    <property type="term" value="P:phosphatidylserine exposure on apoptotic cell surface"/>
    <property type="evidence" value="ECO:0007669"/>
    <property type="project" value="TreeGrafter"/>
</dbReference>
<evidence type="ECO:0000256" key="4">
    <source>
        <dbReference type="ARBA" id="ARBA00022692"/>
    </source>
</evidence>
<evidence type="ECO:0000256" key="7">
    <source>
        <dbReference type="ARBA" id="ARBA00023136"/>
    </source>
</evidence>
<dbReference type="EMBL" id="VCAZ01000008">
    <property type="protein sequence ID" value="TSK28298.1"/>
    <property type="molecule type" value="Genomic_DNA"/>
</dbReference>
<dbReference type="GO" id="GO:1902742">
    <property type="term" value="P:apoptotic process involved in development"/>
    <property type="evidence" value="ECO:0007669"/>
    <property type="project" value="TreeGrafter"/>
</dbReference>
<dbReference type="AlphaFoldDB" id="A0A556TP28"/>
<accession>A0A556TP28</accession>
<proteinExistence type="inferred from homology"/>
<keyword evidence="11" id="KW-1185">Reference proteome</keyword>
<evidence type="ECO:0000256" key="6">
    <source>
        <dbReference type="ARBA" id="ARBA00022989"/>
    </source>
</evidence>
<protein>
    <recommendedName>
        <fullName evidence="9">XK-related protein</fullName>
    </recommendedName>
</protein>
<feature type="transmembrane region" description="Helical" evidence="9">
    <location>
        <begin position="295"/>
        <end position="314"/>
    </location>
</feature>
<dbReference type="InterPro" id="IPR018629">
    <property type="entry name" value="XK-rel"/>
</dbReference>
<feature type="transmembrane region" description="Helical" evidence="9">
    <location>
        <begin position="326"/>
        <end position="347"/>
    </location>
</feature>
<comment type="catalytic activity">
    <reaction evidence="8">
        <text>a 1,2-diacyl-sn-glycero-3-phospho-L-serine(in) = a 1,2-diacyl-sn-glycero-3-phospho-L-serine(out)</text>
        <dbReference type="Rhea" id="RHEA:38663"/>
        <dbReference type="ChEBI" id="CHEBI:57262"/>
    </reaction>
</comment>
<feature type="transmembrane region" description="Helical" evidence="9">
    <location>
        <begin position="14"/>
        <end position="34"/>
    </location>
</feature>
<feature type="transmembrane region" description="Helical" evidence="9">
    <location>
        <begin position="170"/>
        <end position="188"/>
    </location>
</feature>
<keyword evidence="4 9" id="KW-0812">Transmembrane</keyword>
<dbReference type="GO" id="GO:0043652">
    <property type="term" value="P:engulfment of apoptotic cell"/>
    <property type="evidence" value="ECO:0007669"/>
    <property type="project" value="TreeGrafter"/>
</dbReference>
<evidence type="ECO:0000256" key="3">
    <source>
        <dbReference type="ARBA" id="ARBA00022475"/>
    </source>
</evidence>
<evidence type="ECO:0000256" key="2">
    <source>
        <dbReference type="ARBA" id="ARBA00008789"/>
    </source>
</evidence>
<reference evidence="10 11" key="1">
    <citation type="journal article" date="2019" name="Genome Biol. Evol.">
        <title>Whole-Genome Sequencing of the Giant Devil Catfish, Bagarius yarrelli.</title>
        <authorList>
            <person name="Jiang W."/>
            <person name="Lv Y."/>
            <person name="Cheng L."/>
            <person name="Yang K."/>
            <person name="Chao B."/>
            <person name="Wang X."/>
            <person name="Li Y."/>
            <person name="Pan X."/>
            <person name="You X."/>
            <person name="Zhang Y."/>
            <person name="Yang J."/>
            <person name="Li J."/>
            <person name="Zhang X."/>
            <person name="Liu S."/>
            <person name="Sun C."/>
            <person name="Yang J."/>
            <person name="Shi Q."/>
        </authorList>
    </citation>
    <scope>NUCLEOTIDE SEQUENCE [LARGE SCALE GENOMIC DNA]</scope>
    <source>
        <strain evidence="10">JWS20170419001</strain>
        <tissue evidence="10">Muscle</tissue>
    </source>
</reference>
<evidence type="ECO:0000256" key="5">
    <source>
        <dbReference type="ARBA" id="ARBA00022703"/>
    </source>
</evidence>
<dbReference type="GO" id="GO:0005886">
    <property type="term" value="C:plasma membrane"/>
    <property type="evidence" value="ECO:0007669"/>
    <property type="project" value="UniProtKB-SubCell"/>
</dbReference>
<keyword evidence="5" id="KW-0053">Apoptosis</keyword>
<evidence type="ECO:0000313" key="10">
    <source>
        <dbReference type="EMBL" id="TSK28298.1"/>
    </source>
</evidence>